<comment type="caution">
    <text evidence="2">The sequence shown here is derived from an EMBL/GenBank/DDBJ whole genome shotgun (WGS) entry which is preliminary data.</text>
</comment>
<evidence type="ECO:0000313" key="3">
    <source>
        <dbReference type="Proteomes" id="UP001371391"/>
    </source>
</evidence>
<name>A0ABU9H676_9GAMM</name>
<feature type="region of interest" description="Disordered" evidence="1">
    <location>
        <begin position="46"/>
        <end position="74"/>
    </location>
</feature>
<protein>
    <submittedName>
        <fullName evidence="2">Uncharacterized protein</fullName>
    </submittedName>
</protein>
<reference evidence="2 3" key="1">
    <citation type="submission" date="2024-02" db="EMBL/GenBank/DDBJ databases">
        <title>Bacteria isolated from the canopy kelp, Nereocystis luetkeana.</title>
        <authorList>
            <person name="Pfister C.A."/>
            <person name="Younker I.T."/>
            <person name="Light S.H."/>
        </authorList>
    </citation>
    <scope>NUCLEOTIDE SEQUENCE [LARGE SCALE GENOMIC DNA]</scope>
    <source>
        <strain evidence="2 3">TI.1.03</strain>
    </source>
</reference>
<sequence>LEWELKNHTITSISAWESAEIYSRAHIDGGYGAAFIDDGNLQGPGIIPFASESADGSPDHDQLTQELRLSSNCE</sequence>
<evidence type="ECO:0000256" key="1">
    <source>
        <dbReference type="SAM" id="MobiDB-lite"/>
    </source>
</evidence>
<proteinExistence type="predicted"/>
<dbReference type="RefSeq" id="WP_341604142.1">
    <property type="nucleotide sequence ID" value="NZ_JBAKAW010000175.1"/>
</dbReference>
<organism evidence="2 3">
    <name type="scientific">Pseudoalteromonas issachenkonii</name>
    <dbReference type="NCBI Taxonomy" id="152297"/>
    <lineage>
        <taxon>Bacteria</taxon>
        <taxon>Pseudomonadati</taxon>
        <taxon>Pseudomonadota</taxon>
        <taxon>Gammaproteobacteria</taxon>
        <taxon>Alteromonadales</taxon>
        <taxon>Pseudoalteromonadaceae</taxon>
        <taxon>Pseudoalteromonas</taxon>
    </lineage>
</organism>
<accession>A0ABU9H676</accession>
<dbReference type="Proteomes" id="UP001371391">
    <property type="component" value="Unassembled WGS sequence"/>
</dbReference>
<dbReference type="EMBL" id="JBAKAW010000175">
    <property type="protein sequence ID" value="MEL0657389.1"/>
    <property type="molecule type" value="Genomic_DNA"/>
</dbReference>
<evidence type="ECO:0000313" key="2">
    <source>
        <dbReference type="EMBL" id="MEL0657389.1"/>
    </source>
</evidence>
<feature type="non-terminal residue" evidence="2">
    <location>
        <position position="1"/>
    </location>
</feature>
<feature type="compositionally biased region" description="Polar residues" evidence="1">
    <location>
        <begin position="64"/>
        <end position="74"/>
    </location>
</feature>
<feature type="non-terminal residue" evidence="2">
    <location>
        <position position="74"/>
    </location>
</feature>
<keyword evidence="3" id="KW-1185">Reference proteome</keyword>
<gene>
    <name evidence="2" type="ORF">V6257_20570</name>
</gene>